<dbReference type="PRINTS" id="PR00081">
    <property type="entry name" value="GDHRDH"/>
</dbReference>
<dbReference type="GO" id="GO:0016020">
    <property type="term" value="C:membrane"/>
    <property type="evidence" value="ECO:0007669"/>
    <property type="project" value="TreeGrafter"/>
</dbReference>
<name>A0A2P4ESZ7_9GAMM</name>
<dbReference type="PIRSF" id="PIRSF000126">
    <property type="entry name" value="11-beta-HSD1"/>
    <property type="match status" value="1"/>
</dbReference>
<dbReference type="OrthoDB" id="9810734at2"/>
<evidence type="ECO:0000256" key="2">
    <source>
        <dbReference type="ARBA" id="ARBA00023002"/>
    </source>
</evidence>
<dbReference type="PANTHER" id="PTHR44196">
    <property type="entry name" value="DEHYDROGENASE/REDUCTASE SDR FAMILY MEMBER 7B"/>
    <property type="match status" value="1"/>
</dbReference>
<reference evidence="4 5" key="1">
    <citation type="submission" date="2018-01" db="EMBL/GenBank/DDBJ databases">
        <title>Draft genome of the type strain Pseudomonas oceani DSM 100277 isolated from the deep water in Okinawa trough, northwestern Pacific Ocean.</title>
        <authorList>
            <person name="Gomila M."/>
            <person name="Mulet M."/>
            <person name="Garcia-Valdes E."/>
            <person name="Lalucat J."/>
        </authorList>
    </citation>
    <scope>NUCLEOTIDE SEQUENCE [LARGE SCALE GENOMIC DNA]</scope>
    <source>
        <strain evidence="4 5">DSM 100277</strain>
    </source>
</reference>
<accession>A0A2P4ESZ7</accession>
<dbReference type="InterPro" id="IPR020904">
    <property type="entry name" value="Sc_DH/Rdtase_CS"/>
</dbReference>
<evidence type="ECO:0000313" key="5">
    <source>
        <dbReference type="Proteomes" id="UP000243451"/>
    </source>
</evidence>
<dbReference type="Pfam" id="PF00106">
    <property type="entry name" value="adh_short"/>
    <property type="match status" value="1"/>
</dbReference>
<keyword evidence="2" id="KW-0560">Oxidoreductase</keyword>
<evidence type="ECO:0000256" key="3">
    <source>
        <dbReference type="RuleBase" id="RU000363"/>
    </source>
</evidence>
<dbReference type="CDD" id="cd05233">
    <property type="entry name" value="SDR_c"/>
    <property type="match status" value="1"/>
</dbReference>
<dbReference type="GO" id="GO:0016491">
    <property type="term" value="F:oxidoreductase activity"/>
    <property type="evidence" value="ECO:0007669"/>
    <property type="project" value="UniProtKB-KW"/>
</dbReference>
<evidence type="ECO:0000313" key="4">
    <source>
        <dbReference type="EMBL" id="POB02250.1"/>
    </source>
</evidence>
<comment type="caution">
    <text evidence="4">The sequence shown here is derived from an EMBL/GenBank/DDBJ whole genome shotgun (WGS) entry which is preliminary data.</text>
</comment>
<keyword evidence="5" id="KW-1185">Reference proteome</keyword>
<dbReference type="RefSeq" id="WP_104739154.1">
    <property type="nucleotide sequence ID" value="NZ_BMHR01000013.1"/>
</dbReference>
<dbReference type="SUPFAM" id="SSF51735">
    <property type="entry name" value="NAD(P)-binding Rossmann-fold domains"/>
    <property type="match status" value="1"/>
</dbReference>
<dbReference type="Gene3D" id="3.40.50.720">
    <property type="entry name" value="NAD(P)-binding Rossmann-like Domain"/>
    <property type="match status" value="1"/>
</dbReference>
<evidence type="ECO:0000256" key="1">
    <source>
        <dbReference type="ARBA" id="ARBA00006484"/>
    </source>
</evidence>
<dbReference type="PANTHER" id="PTHR44196:SF2">
    <property type="entry name" value="SHORT-CHAIN DEHYDROGENASE-RELATED"/>
    <property type="match status" value="1"/>
</dbReference>
<dbReference type="AlphaFoldDB" id="A0A2P4ESZ7"/>
<organism evidence="4 5">
    <name type="scientific">Halopseudomonas oceani</name>
    <dbReference type="NCBI Taxonomy" id="1708783"/>
    <lineage>
        <taxon>Bacteria</taxon>
        <taxon>Pseudomonadati</taxon>
        <taxon>Pseudomonadota</taxon>
        <taxon>Gammaproteobacteria</taxon>
        <taxon>Pseudomonadales</taxon>
        <taxon>Pseudomonadaceae</taxon>
        <taxon>Halopseudomonas</taxon>
    </lineage>
</organism>
<protein>
    <submittedName>
        <fullName evidence="4">SDR family oxidoreductase</fullName>
    </submittedName>
</protein>
<dbReference type="InterPro" id="IPR002347">
    <property type="entry name" value="SDR_fam"/>
</dbReference>
<dbReference type="Proteomes" id="UP000243451">
    <property type="component" value="Unassembled WGS sequence"/>
</dbReference>
<dbReference type="PROSITE" id="PS00061">
    <property type="entry name" value="ADH_SHORT"/>
    <property type="match status" value="1"/>
</dbReference>
<gene>
    <name evidence="4" type="ORF">C1949_14300</name>
</gene>
<dbReference type="EMBL" id="PPSK01000014">
    <property type="protein sequence ID" value="POB02250.1"/>
    <property type="molecule type" value="Genomic_DNA"/>
</dbReference>
<dbReference type="InterPro" id="IPR036291">
    <property type="entry name" value="NAD(P)-bd_dom_sf"/>
</dbReference>
<comment type="similarity">
    <text evidence="1 3">Belongs to the short-chain dehydrogenases/reductases (SDR) family.</text>
</comment>
<sequence>MKASSHAQTALITGASSGIGATYARRLAARGYNLLLVARNETRLRQLADELTAAHDVRVDLLSADLEQHADIENVAARLRSDEQITLLVNSAGIALNGSLAEADLDSTHSLLQINLLALTMLASAAAVRFSLGGGGAIINIGSVVSLLPERFNAIYSASKAYVLSLSQSMHAELASHGVQVQVVLPGVTRTEIFERSGSSLAQIPPSMVMEAGDLVDAALRGFDQGELVTIPSLPDSNEWHALTQARLQLAPNLSHNQPAARYH</sequence>
<dbReference type="PRINTS" id="PR00080">
    <property type="entry name" value="SDRFAMILY"/>
</dbReference>
<proteinExistence type="inferred from homology"/>